<evidence type="ECO:0008006" key="2">
    <source>
        <dbReference type="Google" id="ProtNLM"/>
    </source>
</evidence>
<reference evidence="1" key="1">
    <citation type="journal article" date="2015" name="Nature">
        <title>Complex archaea that bridge the gap between prokaryotes and eukaryotes.</title>
        <authorList>
            <person name="Spang A."/>
            <person name="Saw J.H."/>
            <person name="Jorgensen S.L."/>
            <person name="Zaremba-Niedzwiedzka K."/>
            <person name="Martijn J."/>
            <person name="Lind A.E."/>
            <person name="van Eijk R."/>
            <person name="Schleper C."/>
            <person name="Guy L."/>
            <person name="Ettema T.J."/>
        </authorList>
    </citation>
    <scope>NUCLEOTIDE SEQUENCE</scope>
</reference>
<accession>A0A0F9DTG4</accession>
<sequence length="66" mass="7287">MAKKDGKIEPLFVKSKVREFIKGNECNTSSGVLDGETLNKIIQTILNKAVARAKGNNRKTVKARDL</sequence>
<organism evidence="1">
    <name type="scientific">marine sediment metagenome</name>
    <dbReference type="NCBI Taxonomy" id="412755"/>
    <lineage>
        <taxon>unclassified sequences</taxon>
        <taxon>metagenomes</taxon>
        <taxon>ecological metagenomes</taxon>
    </lineage>
</organism>
<dbReference type="AlphaFoldDB" id="A0A0F9DTG4"/>
<comment type="caution">
    <text evidence="1">The sequence shown here is derived from an EMBL/GenBank/DDBJ whole genome shotgun (WGS) entry which is preliminary data.</text>
</comment>
<gene>
    <name evidence="1" type="ORF">LCGC14_2239460</name>
</gene>
<name>A0A0F9DTG4_9ZZZZ</name>
<evidence type="ECO:0000313" key="1">
    <source>
        <dbReference type="EMBL" id="KKL57036.1"/>
    </source>
</evidence>
<protein>
    <recommendedName>
        <fullName evidence="2">DUF1931 domain-containing protein</fullName>
    </recommendedName>
</protein>
<dbReference type="EMBL" id="LAZR01030299">
    <property type="protein sequence ID" value="KKL57036.1"/>
    <property type="molecule type" value="Genomic_DNA"/>
</dbReference>
<proteinExistence type="predicted"/>